<evidence type="ECO:0000256" key="1">
    <source>
        <dbReference type="SAM" id="Coils"/>
    </source>
</evidence>
<evidence type="ECO:0000313" key="2">
    <source>
        <dbReference type="EMBL" id="GKT36938.1"/>
    </source>
</evidence>
<proteinExistence type="predicted"/>
<gene>
    <name evidence="2" type="ORF">ADUPG1_009815</name>
</gene>
<dbReference type="EMBL" id="BQXS01011339">
    <property type="protein sequence ID" value="GKT36938.1"/>
    <property type="molecule type" value="Genomic_DNA"/>
</dbReference>
<feature type="non-terminal residue" evidence="2">
    <location>
        <position position="1"/>
    </location>
</feature>
<name>A0ABQ5KWW3_9EUKA</name>
<keyword evidence="3" id="KW-1185">Reference proteome</keyword>
<evidence type="ECO:0000313" key="3">
    <source>
        <dbReference type="Proteomes" id="UP001057375"/>
    </source>
</evidence>
<keyword evidence="1" id="KW-0175">Coiled coil</keyword>
<dbReference type="Proteomes" id="UP001057375">
    <property type="component" value="Unassembled WGS sequence"/>
</dbReference>
<sequence length="183" mass="21051">NPKKYVPVLAVGFDDLETRIVQQKLVLKQQYKAKQVMEERSQKLQQQIADLSDVKFVSLQILQSQLRQVIFRLLARLHQICDVSQHAPEFERELKMMRGKLDSSIDKGLRQLTLKSKAMKQKPDHKIDEAQLSDVTRTLGDMSQAMEQLVGTVKKIEKNMKLAQDGVRYIKGIGDDFLSELDD</sequence>
<feature type="coiled-coil region" evidence="1">
    <location>
        <begin position="27"/>
        <end position="54"/>
    </location>
</feature>
<reference evidence="2" key="1">
    <citation type="submission" date="2022-03" db="EMBL/GenBank/DDBJ databases">
        <title>Draft genome sequence of Aduncisulcus paluster, a free-living microaerophilic Fornicata.</title>
        <authorList>
            <person name="Yuyama I."/>
            <person name="Kume K."/>
            <person name="Tamura T."/>
            <person name="Inagaki Y."/>
            <person name="Hashimoto T."/>
        </authorList>
    </citation>
    <scope>NUCLEOTIDE SEQUENCE</scope>
    <source>
        <strain evidence="2">NY0171</strain>
    </source>
</reference>
<evidence type="ECO:0008006" key="4">
    <source>
        <dbReference type="Google" id="ProtNLM"/>
    </source>
</evidence>
<accession>A0ABQ5KWW3</accession>
<organism evidence="2 3">
    <name type="scientific">Aduncisulcus paluster</name>
    <dbReference type="NCBI Taxonomy" id="2918883"/>
    <lineage>
        <taxon>Eukaryota</taxon>
        <taxon>Metamonada</taxon>
        <taxon>Carpediemonas-like organisms</taxon>
        <taxon>Aduncisulcus</taxon>
    </lineage>
</organism>
<protein>
    <recommendedName>
        <fullName evidence="4">Nucleoporin Nup54 alpha-helical domain-containing protein</fullName>
    </recommendedName>
</protein>
<comment type="caution">
    <text evidence="2">The sequence shown here is derived from an EMBL/GenBank/DDBJ whole genome shotgun (WGS) entry which is preliminary data.</text>
</comment>